<dbReference type="EMBL" id="FWXH01000008">
    <property type="protein sequence ID" value="SMC25179.1"/>
    <property type="molecule type" value="Genomic_DNA"/>
</dbReference>
<dbReference type="Proteomes" id="UP000192468">
    <property type="component" value="Unassembled WGS sequence"/>
</dbReference>
<keyword evidence="2" id="KW-1185">Reference proteome</keyword>
<accession>A0A1W1XMG8</accession>
<proteinExistence type="predicted"/>
<gene>
    <name evidence="1" type="ORF">SAMN02745134_02389</name>
</gene>
<evidence type="ECO:0000313" key="2">
    <source>
        <dbReference type="Proteomes" id="UP000192468"/>
    </source>
</evidence>
<organism evidence="1 2">
    <name type="scientific">Clostridium acidisoli DSM 12555</name>
    <dbReference type="NCBI Taxonomy" id="1121291"/>
    <lineage>
        <taxon>Bacteria</taxon>
        <taxon>Bacillati</taxon>
        <taxon>Bacillota</taxon>
        <taxon>Clostridia</taxon>
        <taxon>Eubacteriales</taxon>
        <taxon>Clostridiaceae</taxon>
        <taxon>Clostridium</taxon>
    </lineage>
</organism>
<name>A0A1W1XMG8_9CLOT</name>
<dbReference type="AlphaFoldDB" id="A0A1W1XMG8"/>
<protein>
    <submittedName>
        <fullName evidence="1">Uncharacterized protein</fullName>
    </submittedName>
</protein>
<reference evidence="1 2" key="1">
    <citation type="submission" date="2017-04" db="EMBL/GenBank/DDBJ databases">
        <authorList>
            <person name="Afonso C.L."/>
            <person name="Miller P.J."/>
            <person name="Scott M.A."/>
            <person name="Spackman E."/>
            <person name="Goraichik I."/>
            <person name="Dimitrov K.M."/>
            <person name="Suarez D.L."/>
            <person name="Swayne D.E."/>
        </authorList>
    </citation>
    <scope>NUCLEOTIDE SEQUENCE [LARGE SCALE GENOMIC DNA]</scope>
    <source>
        <strain evidence="1 2">DSM 12555</strain>
    </source>
</reference>
<evidence type="ECO:0000313" key="1">
    <source>
        <dbReference type="EMBL" id="SMC25179.1"/>
    </source>
</evidence>
<dbReference type="STRING" id="1121291.SAMN02745134_02389"/>
<dbReference type="RefSeq" id="WP_084116212.1">
    <property type="nucleotide sequence ID" value="NZ_FWXH01000008.1"/>
</dbReference>
<sequence length="131" mass="15024">MCNIYFYYSIKSYNNADPDITLRGEIIKTTGHNLIIRDSDGYEQIIPMYNIVAIVYDGNYIETSYELKPVYVYYSAKAYDHSKPEIEFNGKVQAINENNIIVTGEQGLIHIISTFPIVAFVHEGGTHYEIK</sequence>